<organism evidence="6 7">
    <name type="scientific">Teredinibacter turnerae (strain ATCC 39867 / T7901)</name>
    <dbReference type="NCBI Taxonomy" id="377629"/>
    <lineage>
        <taxon>Bacteria</taxon>
        <taxon>Pseudomonadati</taxon>
        <taxon>Pseudomonadota</taxon>
        <taxon>Gammaproteobacteria</taxon>
        <taxon>Cellvibrionales</taxon>
        <taxon>Cellvibrionaceae</taxon>
        <taxon>Teredinibacter</taxon>
    </lineage>
</organism>
<dbReference type="PANTHER" id="PTHR30097:SF4">
    <property type="entry name" value="SLR6042 PROTEIN"/>
    <property type="match status" value="1"/>
</dbReference>
<feature type="domain" description="CzcB-like C-terminal circularly permuted SH3-like" evidence="5">
    <location>
        <begin position="248"/>
        <end position="308"/>
    </location>
</feature>
<dbReference type="RefSeq" id="WP_015816933.1">
    <property type="nucleotide sequence ID" value="NC_012997.1"/>
</dbReference>
<evidence type="ECO:0000256" key="3">
    <source>
        <dbReference type="SAM" id="Phobius"/>
    </source>
</evidence>
<evidence type="ECO:0000256" key="1">
    <source>
        <dbReference type="ARBA" id="ARBA00022448"/>
    </source>
</evidence>
<dbReference type="Proteomes" id="UP000009080">
    <property type="component" value="Chromosome"/>
</dbReference>
<feature type="compositionally biased region" description="Basic and acidic residues" evidence="2">
    <location>
        <begin position="37"/>
        <end position="54"/>
    </location>
</feature>
<dbReference type="InterPro" id="IPR011053">
    <property type="entry name" value="Single_hybrid_motif"/>
</dbReference>
<dbReference type="InterPro" id="IPR058649">
    <property type="entry name" value="CzcB_C"/>
</dbReference>
<dbReference type="Gene3D" id="2.40.50.100">
    <property type="match status" value="1"/>
</dbReference>
<evidence type="ECO:0000256" key="2">
    <source>
        <dbReference type="SAM" id="MobiDB-lite"/>
    </source>
</evidence>
<dbReference type="STRING" id="377629.TERTU_2089"/>
<dbReference type="HOGENOM" id="CLU_018816_13_0_6"/>
<feature type="transmembrane region" description="Helical" evidence="3">
    <location>
        <begin position="12"/>
        <end position="32"/>
    </location>
</feature>
<dbReference type="PANTHER" id="PTHR30097">
    <property type="entry name" value="CATION EFFLUX SYSTEM PROTEIN CUSB"/>
    <property type="match status" value="1"/>
</dbReference>
<keyword evidence="3" id="KW-1133">Transmembrane helix</keyword>
<feature type="region of interest" description="Disordered" evidence="2">
    <location>
        <begin position="37"/>
        <end position="59"/>
    </location>
</feature>
<feature type="domain" description="CzcB-like barrel-sandwich hybrid" evidence="4">
    <location>
        <begin position="97"/>
        <end position="167"/>
    </location>
</feature>
<gene>
    <name evidence="6" type="ordered locus">TERTU_2089</name>
</gene>
<dbReference type="AlphaFoldDB" id="C5BIV1"/>
<evidence type="ECO:0000259" key="4">
    <source>
        <dbReference type="Pfam" id="PF25973"/>
    </source>
</evidence>
<dbReference type="InterPro" id="IPR058647">
    <property type="entry name" value="BSH_CzcB-like"/>
</dbReference>
<evidence type="ECO:0000313" key="7">
    <source>
        <dbReference type="Proteomes" id="UP000009080"/>
    </source>
</evidence>
<dbReference type="GO" id="GO:0030288">
    <property type="term" value="C:outer membrane-bounded periplasmic space"/>
    <property type="evidence" value="ECO:0007669"/>
    <property type="project" value="TreeGrafter"/>
</dbReference>
<evidence type="ECO:0000313" key="6">
    <source>
        <dbReference type="EMBL" id="ACR10821.1"/>
    </source>
</evidence>
<protein>
    <submittedName>
        <fullName evidence="6">Biotin/lipoyl attachment domain-containing protein</fullName>
    </submittedName>
</protein>
<dbReference type="Gene3D" id="2.40.420.20">
    <property type="match status" value="1"/>
</dbReference>
<dbReference type="Pfam" id="PF25975">
    <property type="entry name" value="CzcB_C"/>
    <property type="match status" value="1"/>
</dbReference>
<dbReference type="GO" id="GO:0015679">
    <property type="term" value="P:plasma membrane copper ion transport"/>
    <property type="evidence" value="ECO:0007669"/>
    <property type="project" value="TreeGrafter"/>
</dbReference>
<name>C5BIV1_TERTT</name>
<keyword evidence="3" id="KW-0472">Membrane</keyword>
<dbReference type="CDD" id="cd06850">
    <property type="entry name" value="biotinyl_domain"/>
    <property type="match status" value="1"/>
</dbReference>
<evidence type="ECO:0000259" key="5">
    <source>
        <dbReference type="Pfam" id="PF25975"/>
    </source>
</evidence>
<dbReference type="GO" id="GO:0060003">
    <property type="term" value="P:copper ion export"/>
    <property type="evidence" value="ECO:0007669"/>
    <property type="project" value="TreeGrafter"/>
</dbReference>
<dbReference type="eggNOG" id="COG0845">
    <property type="taxonomic scope" value="Bacteria"/>
</dbReference>
<dbReference type="InterPro" id="IPR051909">
    <property type="entry name" value="MFP_Cation_Efflux"/>
</dbReference>
<keyword evidence="3" id="KW-0812">Transmembrane</keyword>
<dbReference type="KEGG" id="ttu:TERTU_2089"/>
<proteinExistence type="predicted"/>
<dbReference type="SUPFAM" id="SSF51230">
    <property type="entry name" value="Single hybrid motif"/>
    <property type="match status" value="1"/>
</dbReference>
<dbReference type="EMBL" id="CP001614">
    <property type="protein sequence ID" value="ACR10821.1"/>
    <property type="molecule type" value="Genomic_DNA"/>
</dbReference>
<dbReference type="GO" id="GO:0046914">
    <property type="term" value="F:transition metal ion binding"/>
    <property type="evidence" value="ECO:0007669"/>
    <property type="project" value="TreeGrafter"/>
</dbReference>
<keyword evidence="7" id="KW-1185">Reference proteome</keyword>
<dbReference type="Pfam" id="PF25973">
    <property type="entry name" value="BSH_CzcB"/>
    <property type="match status" value="1"/>
</dbReference>
<reference evidence="6 7" key="1">
    <citation type="journal article" date="2009" name="PLoS ONE">
        <title>The complete genome of Teredinibacter turnerae T7901: an intracellular endosymbiont of marine wood-boring bivalves (shipworms).</title>
        <authorList>
            <person name="Yang J.C."/>
            <person name="Madupu R."/>
            <person name="Durkin A.S."/>
            <person name="Ekborg N.A."/>
            <person name="Pedamallu C.S."/>
            <person name="Hostetler J.B."/>
            <person name="Radune D."/>
            <person name="Toms B.S."/>
            <person name="Henrissat B."/>
            <person name="Coutinho P.M."/>
            <person name="Schwarz S."/>
            <person name="Field L."/>
            <person name="Trindade-Silva A.E."/>
            <person name="Soares C.A.G."/>
            <person name="Elshahawi S."/>
            <person name="Hanora A."/>
            <person name="Schmidt E.W."/>
            <person name="Haygood M.G."/>
            <person name="Posfai J."/>
            <person name="Benner J."/>
            <person name="Madinger C."/>
            <person name="Nove J."/>
            <person name="Anton B."/>
            <person name="Chaudhary K."/>
            <person name="Foster J."/>
            <person name="Holman A."/>
            <person name="Kumar S."/>
            <person name="Lessard P.A."/>
            <person name="Luyten Y.A."/>
            <person name="Slatko B."/>
            <person name="Wood N."/>
            <person name="Wu B."/>
            <person name="Teplitski M."/>
            <person name="Mougous J.D."/>
            <person name="Ward N."/>
            <person name="Eisen J.A."/>
            <person name="Badger J.H."/>
            <person name="Distel D.L."/>
        </authorList>
    </citation>
    <scope>NUCLEOTIDE SEQUENCE [LARGE SCALE GENOMIC DNA]</scope>
    <source>
        <strain evidence="7">ATCC 39867 / T7901</strain>
    </source>
</reference>
<sequence>MYQRSPALKQIICGAIFIYITAFGTITTLANVSASEEQHAAHEHKHEHSEDTAHNRPIKLPDNQAAMPQITTAIAGAAELKTQISTFGTVRFGAEQLFHVAPRFDGVITQVQVAVGDHVNKGDLLAMLESNDSLRSYPLRAPAEGKVIEQRANSGDLVNSETVFVVATTLPQWLELRIYPAQAQQIEEKQRVFIPTSEGMISSRIEHIIPQPDAPYRIARIKLPDGNRLTTGQWIEAQIDTGSLTLPLAVEKRAVHTIDGRTGVYVREGNTYHFTPLTLDRENTALYEVVTGLEIGAEYATDNSYLLKAEQEKSSAEHSH</sequence>
<keyword evidence="1" id="KW-0813">Transport</keyword>
<dbReference type="OrthoDB" id="9768185at2"/>
<accession>C5BIV1</accession>